<evidence type="ECO:0000256" key="1">
    <source>
        <dbReference type="SAM" id="SignalP"/>
    </source>
</evidence>
<dbReference type="InterPro" id="IPR035923">
    <property type="entry name" value="TT1751-like_sf"/>
</dbReference>
<evidence type="ECO:0000313" key="4">
    <source>
        <dbReference type="Proteomes" id="UP000567186"/>
    </source>
</evidence>
<dbReference type="EMBL" id="JABCKY010000008">
    <property type="protein sequence ID" value="NMT65119.1"/>
    <property type="molecule type" value="Genomic_DNA"/>
</dbReference>
<sequence length="158" mass="17271">MMRSTITLVLTMLIALPVSAESVTPREGWRVIQTEQSYSALLDSVRRSVTEEDMAVVTDVGPTEAAAQRGETIPGNRVLGVFRNDFAVRAVRASVPAMIEAPIRFYVTEDEDGTATLSWKKPSHVFAPYLDSGGAELRAVAEELDRIFEVIGSTAIEK</sequence>
<dbReference type="AlphaFoldDB" id="A0A7Y0RF70"/>
<dbReference type="Pfam" id="PF03625">
    <property type="entry name" value="DUF302"/>
    <property type="match status" value="1"/>
</dbReference>
<dbReference type="RefSeq" id="WP_135955681.1">
    <property type="nucleotide sequence ID" value="NZ_JABCKY010000008.1"/>
</dbReference>
<dbReference type="CDD" id="cd14797">
    <property type="entry name" value="DUF302"/>
    <property type="match status" value="1"/>
</dbReference>
<dbReference type="Proteomes" id="UP000567186">
    <property type="component" value="Unassembled WGS sequence"/>
</dbReference>
<feature type="domain" description="DUF302" evidence="2">
    <location>
        <begin position="64"/>
        <end position="122"/>
    </location>
</feature>
<dbReference type="OrthoDB" id="5783872at2"/>
<evidence type="ECO:0000259" key="2">
    <source>
        <dbReference type="Pfam" id="PF03625"/>
    </source>
</evidence>
<reference evidence="3 4" key="1">
    <citation type="submission" date="2020-04" db="EMBL/GenBank/DDBJ databases">
        <title>Marinobacter oceani sp. nov., isolated from marine solar saltern.</title>
        <authorList>
            <person name="Chen X.-Y."/>
        </authorList>
    </citation>
    <scope>NUCLEOTIDE SEQUENCE [LARGE SCALE GENOMIC DNA]</scope>
    <source>
        <strain evidence="3 4">W62</strain>
    </source>
</reference>
<protein>
    <submittedName>
        <fullName evidence="3">DUF302 domain-containing protein</fullName>
    </submittedName>
</protein>
<evidence type="ECO:0000313" key="3">
    <source>
        <dbReference type="EMBL" id="NMT65119.1"/>
    </source>
</evidence>
<proteinExistence type="predicted"/>
<name>A0A7Y0RF70_9GAMM</name>
<keyword evidence="4" id="KW-1185">Reference proteome</keyword>
<accession>A0A7Y0RF70</accession>
<feature type="chain" id="PRO_5030615286" evidence="1">
    <location>
        <begin position="21"/>
        <end position="158"/>
    </location>
</feature>
<feature type="signal peptide" evidence="1">
    <location>
        <begin position="1"/>
        <end position="20"/>
    </location>
</feature>
<keyword evidence="1" id="KW-0732">Signal</keyword>
<dbReference type="InterPro" id="IPR005180">
    <property type="entry name" value="DUF302"/>
</dbReference>
<organism evidence="3 4">
    <name type="scientific">Marinobacter orientalis</name>
    <dbReference type="NCBI Taxonomy" id="1928859"/>
    <lineage>
        <taxon>Bacteria</taxon>
        <taxon>Pseudomonadati</taxon>
        <taxon>Pseudomonadota</taxon>
        <taxon>Gammaproteobacteria</taxon>
        <taxon>Pseudomonadales</taxon>
        <taxon>Marinobacteraceae</taxon>
        <taxon>Marinobacter</taxon>
    </lineage>
</organism>
<dbReference type="Gene3D" id="3.30.310.70">
    <property type="entry name" value="TT1751-like domain"/>
    <property type="match status" value="1"/>
</dbReference>
<dbReference type="SUPFAM" id="SSF103247">
    <property type="entry name" value="TT1751-like"/>
    <property type="match status" value="1"/>
</dbReference>
<gene>
    <name evidence="3" type="ORF">HIU99_16170</name>
</gene>
<comment type="caution">
    <text evidence="3">The sequence shown here is derived from an EMBL/GenBank/DDBJ whole genome shotgun (WGS) entry which is preliminary data.</text>
</comment>